<evidence type="ECO:0000256" key="5">
    <source>
        <dbReference type="ARBA" id="ARBA00022692"/>
    </source>
</evidence>
<sequence length="354" mass="41058">MTSFIKKRGKKYGLSPGSLVLTGEPKDTKVKVQLIEFDADTLKIKDNASLDECVFSKEHPPVTWINITGIHDIQLVAKIGSHLKLHPLVLEDILSNVQRSKVDNYKDTLYIVMRQLDFNSESEQLKDSQISLILGKDFVVSFLEAETDLFAPVVNRLKVKNSRLRSRGADYLCYALIDCIIDYYFITLANFDEVLDRVEEKLLDRPNPKTIKKILAVKRQILTLRRAIWPTREIISQLQRLESNLISKTTRFYLQDVYDHSIQAIETIESFRDISSSLIEVYVSNLSYKMNEIMKVLTIMATIFVPLTFIASIYGMNFNNIPELQWKYGYFYALFLMLAVGCGMLYYFRRKKWI</sequence>
<dbReference type="Gene3D" id="3.30.460.20">
    <property type="entry name" value="CorA soluble domain-like"/>
    <property type="match status" value="1"/>
</dbReference>
<dbReference type="GO" id="GO:0015087">
    <property type="term" value="F:cobalt ion transmembrane transporter activity"/>
    <property type="evidence" value="ECO:0007669"/>
    <property type="project" value="UniProtKB-UniRule"/>
</dbReference>
<dbReference type="NCBIfam" id="TIGR00383">
    <property type="entry name" value="corA"/>
    <property type="match status" value="1"/>
</dbReference>
<dbReference type="STRING" id="1437425.CSEC_0084"/>
<keyword evidence="3 8" id="KW-0813">Transport</keyword>
<evidence type="ECO:0000256" key="1">
    <source>
        <dbReference type="ARBA" id="ARBA00004651"/>
    </source>
</evidence>
<gene>
    <name evidence="8 9" type="primary">corA</name>
    <name evidence="9" type="ORF">CSEC_0084</name>
</gene>
<dbReference type="Proteomes" id="UP000031552">
    <property type="component" value="Unassembled WGS sequence"/>
</dbReference>
<feature type="transmembrane region" description="Helical" evidence="8">
    <location>
        <begin position="296"/>
        <end position="316"/>
    </location>
</feature>
<dbReference type="InterPro" id="IPR002523">
    <property type="entry name" value="MgTranspt_CorA/ZnTranspt_ZntB"/>
</dbReference>
<keyword evidence="8" id="KW-0406">Ion transport</keyword>
<evidence type="ECO:0000256" key="3">
    <source>
        <dbReference type="ARBA" id="ARBA00022448"/>
    </source>
</evidence>
<keyword evidence="10" id="KW-1185">Reference proteome</keyword>
<name>A0A090D054_9BACT</name>
<evidence type="ECO:0000256" key="6">
    <source>
        <dbReference type="ARBA" id="ARBA00022989"/>
    </source>
</evidence>
<dbReference type="FunFam" id="1.20.58.340:FF:000012">
    <property type="entry name" value="Magnesium transport protein CorA"/>
    <property type="match status" value="1"/>
</dbReference>
<comment type="function">
    <text evidence="8">Mediates influx of magnesium ions.</text>
</comment>
<dbReference type="PANTHER" id="PTHR46494">
    <property type="entry name" value="CORA FAMILY METAL ION TRANSPORTER (EUROFUNG)"/>
    <property type="match status" value="1"/>
</dbReference>
<dbReference type="Gene3D" id="1.20.58.340">
    <property type="entry name" value="Magnesium transport protein CorA, transmembrane region"/>
    <property type="match status" value="2"/>
</dbReference>
<feature type="transmembrane region" description="Helical" evidence="8">
    <location>
        <begin position="328"/>
        <end position="348"/>
    </location>
</feature>
<reference evidence="9" key="1">
    <citation type="submission" date="2013-12" db="EMBL/GenBank/DDBJ databases">
        <authorList>
            <person name="Linke B."/>
        </authorList>
    </citation>
    <scope>NUCLEOTIDE SEQUENCE [LARGE SCALE GENOMIC DNA]</scope>
    <source>
        <strain evidence="9">CRIB-18</strain>
    </source>
</reference>
<keyword evidence="5 8" id="KW-0812">Transmembrane</keyword>
<comment type="subcellular location">
    <subcellularLocation>
        <location evidence="1">Cell membrane</location>
        <topology evidence="1">Multi-pass membrane protein</topology>
    </subcellularLocation>
    <subcellularLocation>
        <location evidence="8">Membrane</location>
        <topology evidence="8">Multi-pass membrane protein</topology>
    </subcellularLocation>
</comment>
<dbReference type="Pfam" id="PF01544">
    <property type="entry name" value="CorA"/>
    <property type="match status" value="1"/>
</dbReference>
<keyword evidence="7 8" id="KW-0472">Membrane</keyword>
<dbReference type="SUPFAM" id="SSF144083">
    <property type="entry name" value="Magnesium transport protein CorA, transmembrane region"/>
    <property type="match status" value="1"/>
</dbReference>
<evidence type="ECO:0000256" key="7">
    <source>
        <dbReference type="ARBA" id="ARBA00023136"/>
    </source>
</evidence>
<evidence type="ECO:0000256" key="4">
    <source>
        <dbReference type="ARBA" id="ARBA00022475"/>
    </source>
</evidence>
<dbReference type="eggNOG" id="COG0598">
    <property type="taxonomic scope" value="Bacteria"/>
</dbReference>
<dbReference type="InterPro" id="IPR045863">
    <property type="entry name" value="CorA_TM1_TM2"/>
</dbReference>
<proteinExistence type="inferred from homology"/>
<evidence type="ECO:0000256" key="2">
    <source>
        <dbReference type="ARBA" id="ARBA00009765"/>
    </source>
</evidence>
<dbReference type="CDD" id="cd12828">
    <property type="entry name" value="TmCorA-like_1"/>
    <property type="match status" value="1"/>
</dbReference>
<dbReference type="GO" id="GO:0000287">
    <property type="term" value="F:magnesium ion binding"/>
    <property type="evidence" value="ECO:0007669"/>
    <property type="project" value="TreeGrafter"/>
</dbReference>
<dbReference type="PANTHER" id="PTHR46494:SF1">
    <property type="entry name" value="CORA FAMILY METAL ION TRANSPORTER (EUROFUNG)"/>
    <property type="match status" value="1"/>
</dbReference>
<dbReference type="GO" id="GO:0050897">
    <property type="term" value="F:cobalt ion binding"/>
    <property type="evidence" value="ECO:0007669"/>
    <property type="project" value="TreeGrafter"/>
</dbReference>
<dbReference type="AlphaFoldDB" id="A0A090D054"/>
<comment type="caution">
    <text evidence="9">The sequence shown here is derived from an EMBL/GenBank/DDBJ whole genome shotgun (WGS) entry which is preliminary data.</text>
</comment>
<accession>A0A090D054</accession>
<dbReference type="RefSeq" id="WP_041016447.1">
    <property type="nucleotide sequence ID" value="NZ_CCEJ010000001.1"/>
</dbReference>
<reference evidence="9" key="2">
    <citation type="submission" date="2014-09" db="EMBL/GenBank/DDBJ databases">
        <title>Criblamydia sequanensis harbors a mega-plasmid encoding arsenite resistance.</title>
        <authorList>
            <person name="Bertelli C."/>
            <person name="Goesmann A."/>
            <person name="Greub G."/>
        </authorList>
    </citation>
    <scope>NUCLEOTIDE SEQUENCE [LARGE SCALE GENOMIC DNA]</scope>
    <source>
        <strain evidence="9">CRIB-18</strain>
    </source>
</reference>
<dbReference type="EMBL" id="CCEJ010000001">
    <property type="protein sequence ID" value="CDR32928.1"/>
    <property type="molecule type" value="Genomic_DNA"/>
</dbReference>
<keyword evidence="8" id="KW-0460">Magnesium</keyword>
<keyword evidence="4 8" id="KW-1003">Cell membrane</keyword>
<organism evidence="9 10">
    <name type="scientific">Candidatus Criblamydia sequanensis CRIB-18</name>
    <dbReference type="NCBI Taxonomy" id="1437425"/>
    <lineage>
        <taxon>Bacteria</taxon>
        <taxon>Pseudomonadati</taxon>
        <taxon>Chlamydiota</taxon>
        <taxon>Chlamydiia</taxon>
        <taxon>Parachlamydiales</taxon>
        <taxon>Candidatus Criblamydiaceae</taxon>
        <taxon>Candidatus Criblamydia</taxon>
    </lineage>
</organism>
<evidence type="ECO:0000313" key="9">
    <source>
        <dbReference type="EMBL" id="CDR32928.1"/>
    </source>
</evidence>
<keyword evidence="6 8" id="KW-1133">Transmembrane helix</keyword>
<dbReference type="SUPFAM" id="SSF143865">
    <property type="entry name" value="CorA soluble domain-like"/>
    <property type="match status" value="1"/>
</dbReference>
<dbReference type="GO" id="GO:0015095">
    <property type="term" value="F:magnesium ion transmembrane transporter activity"/>
    <property type="evidence" value="ECO:0007669"/>
    <property type="project" value="UniProtKB-UniRule"/>
</dbReference>
<evidence type="ECO:0000313" key="10">
    <source>
        <dbReference type="Proteomes" id="UP000031552"/>
    </source>
</evidence>
<dbReference type="InterPro" id="IPR004488">
    <property type="entry name" value="Mg/Co-transport_prot_CorA"/>
</dbReference>
<dbReference type="GO" id="GO:0005886">
    <property type="term" value="C:plasma membrane"/>
    <property type="evidence" value="ECO:0007669"/>
    <property type="project" value="UniProtKB-SubCell"/>
</dbReference>
<evidence type="ECO:0000256" key="8">
    <source>
        <dbReference type="RuleBase" id="RU362010"/>
    </source>
</evidence>
<dbReference type="InterPro" id="IPR045861">
    <property type="entry name" value="CorA_cytoplasmic_dom"/>
</dbReference>
<protein>
    <recommendedName>
        <fullName evidence="8">Magnesium transport protein CorA</fullName>
    </recommendedName>
</protein>
<dbReference type="OrthoDB" id="9803416at2"/>
<comment type="similarity">
    <text evidence="2 8">Belongs to the CorA metal ion transporter (MIT) (TC 1.A.35) family.</text>
</comment>